<gene>
    <name evidence="2" type="ORF">FRX31_031591</name>
</gene>
<name>A0A7J6V318_THATH</name>
<accession>A0A7J6V318</accession>
<keyword evidence="1" id="KW-1133">Transmembrane helix</keyword>
<sequence length="74" mass="8391">SVPMSFNRLRRSKKIMNVISSPSPPPKPLMQTKSWISISSAVTSIGLFSLMAYVYFDSREDEYKAAAAEKYKKK</sequence>
<evidence type="ECO:0000313" key="2">
    <source>
        <dbReference type="EMBL" id="KAF5178822.1"/>
    </source>
</evidence>
<dbReference type="Proteomes" id="UP000554482">
    <property type="component" value="Unassembled WGS sequence"/>
</dbReference>
<keyword evidence="1" id="KW-0472">Membrane</keyword>
<evidence type="ECO:0000313" key="3">
    <source>
        <dbReference type="Proteomes" id="UP000554482"/>
    </source>
</evidence>
<reference evidence="2 3" key="1">
    <citation type="submission" date="2020-06" db="EMBL/GenBank/DDBJ databases">
        <title>Transcriptomic and genomic resources for Thalictrum thalictroides and T. hernandezii: Facilitating candidate gene discovery in an emerging model plant lineage.</title>
        <authorList>
            <person name="Arias T."/>
            <person name="Riano-Pachon D.M."/>
            <person name="Di Stilio V.S."/>
        </authorList>
    </citation>
    <scope>NUCLEOTIDE SEQUENCE [LARGE SCALE GENOMIC DNA]</scope>
    <source>
        <strain evidence="3">cv. WT478/WT964</strain>
        <tissue evidence="2">Leaves</tissue>
    </source>
</reference>
<evidence type="ECO:0008006" key="4">
    <source>
        <dbReference type="Google" id="ProtNLM"/>
    </source>
</evidence>
<proteinExistence type="predicted"/>
<organism evidence="2 3">
    <name type="scientific">Thalictrum thalictroides</name>
    <name type="common">Rue-anemone</name>
    <name type="synonym">Anemone thalictroides</name>
    <dbReference type="NCBI Taxonomy" id="46969"/>
    <lineage>
        <taxon>Eukaryota</taxon>
        <taxon>Viridiplantae</taxon>
        <taxon>Streptophyta</taxon>
        <taxon>Embryophyta</taxon>
        <taxon>Tracheophyta</taxon>
        <taxon>Spermatophyta</taxon>
        <taxon>Magnoliopsida</taxon>
        <taxon>Ranunculales</taxon>
        <taxon>Ranunculaceae</taxon>
        <taxon>Thalictroideae</taxon>
        <taxon>Thalictrum</taxon>
    </lineage>
</organism>
<feature type="transmembrane region" description="Helical" evidence="1">
    <location>
        <begin position="35"/>
        <end position="56"/>
    </location>
</feature>
<comment type="caution">
    <text evidence="2">The sequence shown here is derived from an EMBL/GenBank/DDBJ whole genome shotgun (WGS) entry which is preliminary data.</text>
</comment>
<keyword evidence="3" id="KW-1185">Reference proteome</keyword>
<evidence type="ECO:0000256" key="1">
    <source>
        <dbReference type="SAM" id="Phobius"/>
    </source>
</evidence>
<keyword evidence="1" id="KW-0812">Transmembrane</keyword>
<dbReference type="EMBL" id="JABWDY010039551">
    <property type="protein sequence ID" value="KAF5178822.1"/>
    <property type="molecule type" value="Genomic_DNA"/>
</dbReference>
<dbReference type="AlphaFoldDB" id="A0A7J6V318"/>
<feature type="non-terminal residue" evidence="2">
    <location>
        <position position="1"/>
    </location>
</feature>
<protein>
    <recommendedName>
        <fullName evidence="4">Transmembrane protein</fullName>
    </recommendedName>
</protein>